<keyword evidence="5" id="KW-0969">Cilium</keyword>
<organism evidence="5 6">
    <name type="scientific">Chitinivorax tropicus</name>
    <dbReference type="NCBI Taxonomy" id="714531"/>
    <lineage>
        <taxon>Bacteria</taxon>
        <taxon>Pseudomonadati</taxon>
        <taxon>Pseudomonadota</taxon>
        <taxon>Betaproteobacteria</taxon>
        <taxon>Chitinivorax</taxon>
    </lineage>
</organism>
<dbReference type="SUPFAM" id="SSF140566">
    <property type="entry name" value="FlgN-like"/>
    <property type="match status" value="1"/>
</dbReference>
<dbReference type="Gene3D" id="1.20.58.300">
    <property type="entry name" value="FlgN-like"/>
    <property type="match status" value="1"/>
</dbReference>
<accession>A0A840ME25</accession>
<comment type="similarity">
    <text evidence="2">Belongs to the FlgN family.</text>
</comment>
<evidence type="ECO:0000256" key="4">
    <source>
        <dbReference type="SAM" id="MobiDB-lite"/>
    </source>
</evidence>
<dbReference type="Proteomes" id="UP000575898">
    <property type="component" value="Unassembled WGS sequence"/>
</dbReference>
<dbReference type="AlphaFoldDB" id="A0A840ME25"/>
<dbReference type="RefSeq" id="WP_184035535.1">
    <property type="nucleotide sequence ID" value="NZ_JACHHY010000004.1"/>
</dbReference>
<keyword evidence="6" id="KW-1185">Reference proteome</keyword>
<keyword evidence="5" id="KW-0282">Flagellum</keyword>
<protein>
    <submittedName>
        <fullName evidence="5">Flagella synthesis protein FlgN</fullName>
    </submittedName>
</protein>
<evidence type="ECO:0000256" key="1">
    <source>
        <dbReference type="ARBA" id="ARBA00002397"/>
    </source>
</evidence>
<dbReference type="EMBL" id="JACHHY010000004">
    <property type="protein sequence ID" value="MBB5017544.1"/>
    <property type="molecule type" value="Genomic_DNA"/>
</dbReference>
<comment type="function">
    <text evidence="1">Required for the efficient initiation of filament assembly.</text>
</comment>
<name>A0A840ME25_9PROT</name>
<keyword evidence="3" id="KW-1005">Bacterial flagellum biogenesis</keyword>
<dbReference type="Pfam" id="PF05130">
    <property type="entry name" value="FlgN"/>
    <property type="match status" value="1"/>
</dbReference>
<feature type="compositionally biased region" description="Polar residues" evidence="4">
    <location>
        <begin position="124"/>
        <end position="148"/>
    </location>
</feature>
<dbReference type="InterPro" id="IPR007809">
    <property type="entry name" value="FlgN-like"/>
</dbReference>
<evidence type="ECO:0000313" key="5">
    <source>
        <dbReference type="EMBL" id="MBB5017544.1"/>
    </source>
</evidence>
<dbReference type="InterPro" id="IPR036679">
    <property type="entry name" value="FlgN-like_sf"/>
</dbReference>
<evidence type="ECO:0000313" key="6">
    <source>
        <dbReference type="Proteomes" id="UP000575898"/>
    </source>
</evidence>
<proteinExistence type="inferred from homology"/>
<comment type="caution">
    <text evidence="5">The sequence shown here is derived from an EMBL/GenBank/DDBJ whole genome shotgun (WGS) entry which is preliminary data.</text>
</comment>
<sequence length="148" mass="15986">MDAQAMLAALRAELAGVEALLVILEREQQMLMTGSIATLPELTTQKSTLVADIDKQSQARLVWFPVDAAARQTLFLQQPTIATAWAALSERANRAAALNQSNGLLINQRLQHNREALHILRGQETGQPTYGPDGQQQSLGSGRTLGSA</sequence>
<evidence type="ECO:0000256" key="2">
    <source>
        <dbReference type="ARBA" id="ARBA00007703"/>
    </source>
</evidence>
<evidence type="ECO:0000256" key="3">
    <source>
        <dbReference type="ARBA" id="ARBA00022795"/>
    </source>
</evidence>
<gene>
    <name evidence="5" type="ORF">HNQ59_000813</name>
</gene>
<feature type="region of interest" description="Disordered" evidence="4">
    <location>
        <begin position="123"/>
        <end position="148"/>
    </location>
</feature>
<dbReference type="GO" id="GO:0044780">
    <property type="term" value="P:bacterial-type flagellum assembly"/>
    <property type="evidence" value="ECO:0007669"/>
    <property type="project" value="InterPro"/>
</dbReference>
<keyword evidence="5" id="KW-0966">Cell projection</keyword>
<reference evidence="5 6" key="1">
    <citation type="submission" date="2020-08" db="EMBL/GenBank/DDBJ databases">
        <title>Genomic Encyclopedia of Type Strains, Phase IV (KMG-IV): sequencing the most valuable type-strain genomes for metagenomic binning, comparative biology and taxonomic classification.</title>
        <authorList>
            <person name="Goeker M."/>
        </authorList>
    </citation>
    <scope>NUCLEOTIDE SEQUENCE [LARGE SCALE GENOMIC DNA]</scope>
    <source>
        <strain evidence="5 6">DSM 27165</strain>
    </source>
</reference>